<reference evidence="3" key="1">
    <citation type="submission" date="2021-03" db="EMBL/GenBank/DDBJ databases">
        <title>Pengzhenrongella sicca gen. nov., sp. nov., a new member of suborder Micrococcineae isolated from High-Arctic tundra soil.</title>
        <authorList>
            <person name="Peng F."/>
        </authorList>
    </citation>
    <scope>NUCLEOTIDE SEQUENCE</scope>
    <source>
        <strain evidence="3">LRZ-2</strain>
    </source>
</reference>
<evidence type="ECO:0000313" key="4">
    <source>
        <dbReference type="Proteomes" id="UP000663937"/>
    </source>
</evidence>
<feature type="signal peptide" evidence="2">
    <location>
        <begin position="1"/>
        <end position="22"/>
    </location>
</feature>
<name>A0A8A4ZCN8_9MICO</name>
<dbReference type="PROSITE" id="PS51257">
    <property type="entry name" value="PROKAR_LIPOPROTEIN"/>
    <property type="match status" value="1"/>
</dbReference>
<organism evidence="3 4">
    <name type="scientific">Pengzhenrongella sicca</name>
    <dbReference type="NCBI Taxonomy" id="2819238"/>
    <lineage>
        <taxon>Bacteria</taxon>
        <taxon>Bacillati</taxon>
        <taxon>Actinomycetota</taxon>
        <taxon>Actinomycetes</taxon>
        <taxon>Micrococcales</taxon>
        <taxon>Pengzhenrongella</taxon>
    </lineage>
</organism>
<feature type="compositionally biased region" description="Pro residues" evidence="1">
    <location>
        <begin position="39"/>
        <end position="56"/>
    </location>
</feature>
<evidence type="ECO:0000256" key="2">
    <source>
        <dbReference type="SAM" id="SignalP"/>
    </source>
</evidence>
<dbReference type="KEGG" id="psic:J4E96_17860"/>
<feature type="region of interest" description="Disordered" evidence="1">
    <location>
        <begin position="21"/>
        <end position="56"/>
    </location>
</feature>
<feature type="chain" id="PRO_5038453849" description="Lipoprotein" evidence="2">
    <location>
        <begin position="23"/>
        <end position="193"/>
    </location>
</feature>
<dbReference type="EMBL" id="CP071868">
    <property type="protein sequence ID" value="QTE29135.1"/>
    <property type="molecule type" value="Genomic_DNA"/>
</dbReference>
<evidence type="ECO:0000313" key="3">
    <source>
        <dbReference type="EMBL" id="QTE29135.1"/>
    </source>
</evidence>
<sequence>MIRSVIATAALATLLLAGCTGQDPPAPPPDFQSAEPTPTTTPTPTPSPTPEFPEPPADLVRTDEVGAAAAAGYFVALYPLVLSTGNVDAWDAISGDPCEFCESIRRDALSMAQKGESYSGGVIGLSDVEVLGRDDLIGGYPVDAKFVQSPSLYQAADGSIITQTDGDSGIVRIDTLNTSAGWKILAVVVRDAP</sequence>
<evidence type="ECO:0000256" key="1">
    <source>
        <dbReference type="SAM" id="MobiDB-lite"/>
    </source>
</evidence>
<dbReference type="RefSeq" id="WP_227423394.1">
    <property type="nucleotide sequence ID" value="NZ_CP071868.1"/>
</dbReference>
<gene>
    <name evidence="3" type="ORF">J4E96_17860</name>
</gene>
<proteinExistence type="predicted"/>
<dbReference type="Proteomes" id="UP000663937">
    <property type="component" value="Chromosome"/>
</dbReference>
<accession>A0A8A4ZCN8</accession>
<dbReference type="AlphaFoldDB" id="A0A8A4ZCN8"/>
<protein>
    <recommendedName>
        <fullName evidence="5">Lipoprotein</fullName>
    </recommendedName>
</protein>
<keyword evidence="2" id="KW-0732">Signal</keyword>
<keyword evidence="4" id="KW-1185">Reference proteome</keyword>
<evidence type="ECO:0008006" key="5">
    <source>
        <dbReference type="Google" id="ProtNLM"/>
    </source>
</evidence>